<accession>A0A1E1M3W4</accession>
<evidence type="ECO:0000313" key="3">
    <source>
        <dbReference type="Proteomes" id="UP000177625"/>
    </source>
</evidence>
<proteinExistence type="predicted"/>
<feature type="region of interest" description="Disordered" evidence="1">
    <location>
        <begin position="1"/>
        <end position="39"/>
    </location>
</feature>
<feature type="compositionally biased region" description="Polar residues" evidence="1">
    <location>
        <begin position="1"/>
        <end position="10"/>
    </location>
</feature>
<gene>
    <name evidence="2" type="ORF">RSE6_03886</name>
</gene>
<dbReference type="AlphaFoldDB" id="A0A1E1M3W4"/>
<organism evidence="2 3">
    <name type="scientific">Rhynchosporium secalis</name>
    <name type="common">Barley scald fungus</name>
    <dbReference type="NCBI Taxonomy" id="38038"/>
    <lineage>
        <taxon>Eukaryota</taxon>
        <taxon>Fungi</taxon>
        <taxon>Dikarya</taxon>
        <taxon>Ascomycota</taxon>
        <taxon>Pezizomycotina</taxon>
        <taxon>Leotiomycetes</taxon>
        <taxon>Helotiales</taxon>
        <taxon>Ploettnerulaceae</taxon>
        <taxon>Rhynchosporium</taxon>
    </lineage>
</organism>
<dbReference type="Proteomes" id="UP000177625">
    <property type="component" value="Unassembled WGS sequence"/>
</dbReference>
<evidence type="ECO:0000313" key="2">
    <source>
        <dbReference type="EMBL" id="CZT43798.1"/>
    </source>
</evidence>
<keyword evidence="3" id="KW-1185">Reference proteome</keyword>
<reference evidence="3" key="1">
    <citation type="submission" date="2016-03" db="EMBL/GenBank/DDBJ databases">
        <authorList>
            <person name="Guldener U."/>
        </authorList>
    </citation>
    <scope>NUCLEOTIDE SEQUENCE [LARGE SCALE GENOMIC DNA]</scope>
</reference>
<sequence length="224" mass="24352">MSSGKGNSGNDYKGNSRDGSVKGLTYPQRGGHHSARGWGAGRPVDMSGLLKGMNGLAVRGLRTLSNGQIVNCHDWKHDDLIHGHVDQDMVYGYAIAGACTVVQALHGIHEDVAWTNTATGTPFLKEVSFVVPSHLLQDIAGKIDTSITFSPARGDGLTKGQVRVKYNFQCEFDQITAGGIPDRCSMDGTMNNWVGDNKAELLVCLFDAKVLHPRHGFRVDDRYR</sequence>
<evidence type="ECO:0000256" key="1">
    <source>
        <dbReference type="SAM" id="MobiDB-lite"/>
    </source>
</evidence>
<name>A0A1E1M3W4_RHYSE</name>
<dbReference type="EMBL" id="FJVC01000151">
    <property type="protein sequence ID" value="CZT43798.1"/>
    <property type="molecule type" value="Genomic_DNA"/>
</dbReference>
<protein>
    <submittedName>
        <fullName evidence="2">Uncharacterized protein</fullName>
    </submittedName>
</protein>